<dbReference type="Proteomes" id="UP000033423">
    <property type="component" value="Unassembled WGS sequence"/>
</dbReference>
<dbReference type="PANTHER" id="PTHR47036">
    <property type="entry name" value="COBALT-FACTOR III C(17)-METHYLTRANSFERASE-RELATED"/>
    <property type="match status" value="1"/>
</dbReference>
<keyword evidence="3 7" id="KW-0489">Methyltransferase</keyword>
<accession>A0A0F3H0I6</accession>
<keyword evidence="2" id="KW-0169">Cobalamin biosynthesis</keyword>
<evidence type="ECO:0000313" key="7">
    <source>
        <dbReference type="EMBL" id="KJU87612.1"/>
    </source>
</evidence>
<keyword evidence="5" id="KW-0949">S-adenosyl-L-methionine</keyword>
<evidence type="ECO:0000313" key="8">
    <source>
        <dbReference type="Proteomes" id="UP000033423"/>
    </source>
</evidence>
<dbReference type="InterPro" id="IPR035996">
    <property type="entry name" value="4pyrrol_Methylase_sf"/>
</dbReference>
<dbReference type="Gene3D" id="3.40.1010.10">
    <property type="entry name" value="Cobalt-precorrin-4 Transmethylase, Domain 1"/>
    <property type="match status" value="1"/>
</dbReference>
<reference evidence="7 8" key="1">
    <citation type="submission" date="2015-02" db="EMBL/GenBank/DDBJ databases">
        <title>Single-cell genomics of uncultivated deep-branching MTB reveals a conserved set of magnetosome genes.</title>
        <authorList>
            <person name="Kolinko S."/>
            <person name="Richter M."/>
            <person name="Glockner F.O."/>
            <person name="Brachmann A."/>
            <person name="Schuler D."/>
        </authorList>
    </citation>
    <scope>NUCLEOTIDE SEQUENCE [LARGE SCALE GENOMIC DNA]</scope>
    <source>
        <strain evidence="7">TM-1</strain>
    </source>
</reference>
<evidence type="ECO:0000256" key="5">
    <source>
        <dbReference type="ARBA" id="ARBA00022691"/>
    </source>
</evidence>
<dbReference type="Pfam" id="PF00590">
    <property type="entry name" value="TP_methylase"/>
    <property type="match status" value="1"/>
</dbReference>
<dbReference type="Gene3D" id="3.30.950.10">
    <property type="entry name" value="Methyltransferase, Cobalt-precorrin-4 Transmethylase, Domain 2"/>
    <property type="match status" value="1"/>
</dbReference>
<dbReference type="GO" id="GO:0032259">
    <property type="term" value="P:methylation"/>
    <property type="evidence" value="ECO:0007669"/>
    <property type="project" value="UniProtKB-KW"/>
</dbReference>
<dbReference type="PATRIC" id="fig|29290.4.peg.268"/>
<evidence type="ECO:0000256" key="2">
    <source>
        <dbReference type="ARBA" id="ARBA00022573"/>
    </source>
</evidence>
<evidence type="ECO:0000259" key="6">
    <source>
        <dbReference type="Pfam" id="PF00590"/>
    </source>
</evidence>
<dbReference type="CDD" id="cd11646">
    <property type="entry name" value="Precorrin_3B_C17_MT"/>
    <property type="match status" value="1"/>
</dbReference>
<evidence type="ECO:0000256" key="1">
    <source>
        <dbReference type="ARBA" id="ARBA00004953"/>
    </source>
</evidence>
<organism evidence="7 8">
    <name type="scientific">Candidatus Magnetobacterium bavaricum</name>
    <dbReference type="NCBI Taxonomy" id="29290"/>
    <lineage>
        <taxon>Bacteria</taxon>
        <taxon>Pseudomonadati</taxon>
        <taxon>Nitrospirota</taxon>
        <taxon>Thermodesulfovibrionia</taxon>
        <taxon>Thermodesulfovibrionales</taxon>
        <taxon>Candidatus Magnetobacteriaceae</taxon>
        <taxon>Candidatus Magnetobacterium</taxon>
    </lineage>
</organism>
<dbReference type="InterPro" id="IPR000878">
    <property type="entry name" value="4pyrrol_Mease"/>
</dbReference>
<comment type="caution">
    <text evidence="7">The sequence shown here is derived from an EMBL/GenBank/DDBJ whole genome shotgun (WGS) entry which is preliminary data.</text>
</comment>
<dbReference type="AlphaFoldDB" id="A0A0F3H0I6"/>
<dbReference type="PANTHER" id="PTHR47036:SF1">
    <property type="entry name" value="COBALT-FACTOR III C(17)-METHYLTRANSFERASE-RELATED"/>
    <property type="match status" value="1"/>
</dbReference>
<proteinExistence type="predicted"/>
<dbReference type="InterPro" id="IPR014777">
    <property type="entry name" value="4pyrrole_Mease_sub1"/>
</dbReference>
<feature type="domain" description="Tetrapyrrole methylase" evidence="6">
    <location>
        <begin position="10"/>
        <end position="214"/>
    </location>
</feature>
<dbReference type="InterPro" id="IPR006363">
    <property type="entry name" value="Cbl_synth_CobJ/CibH_dom"/>
</dbReference>
<dbReference type="SUPFAM" id="SSF53790">
    <property type="entry name" value="Tetrapyrrole methylase"/>
    <property type="match status" value="1"/>
</dbReference>
<evidence type="ECO:0000256" key="3">
    <source>
        <dbReference type="ARBA" id="ARBA00022603"/>
    </source>
</evidence>
<sequence length="260" mass="28263">MANFKKAGGKLYVVGIGPGAVEHMSQRALEVIRQSECVVGYTTYVGLIEGLVVGKEVYRTGMTQEVDRCNKAIALAADGRSVAVVSSGDPGIYAMAGLILELLNGRRDIDVEIVPGVPALCASAARLGAPLMHDFACVSLSDRLTSWELIEKRLHAAADADFVIVLYNPKSKGRSTHINTARDIILRYRAETTPVGIVKAAMREGESVVITDLNRMLNYEIDMHTTVIIGNSQTLHINDFLVTPRGYKEKKREAIVPLTP</sequence>
<dbReference type="GO" id="GO:0009236">
    <property type="term" value="P:cobalamin biosynthetic process"/>
    <property type="evidence" value="ECO:0007669"/>
    <property type="project" value="UniProtKB-UniPathway"/>
</dbReference>
<dbReference type="EMBL" id="LACI01000094">
    <property type="protein sequence ID" value="KJU87612.1"/>
    <property type="molecule type" value="Genomic_DNA"/>
</dbReference>
<name>A0A0F3H0I6_9BACT</name>
<keyword evidence="4 7" id="KW-0808">Transferase</keyword>
<dbReference type="GO" id="GO:0008168">
    <property type="term" value="F:methyltransferase activity"/>
    <property type="evidence" value="ECO:0007669"/>
    <property type="project" value="UniProtKB-KW"/>
</dbReference>
<evidence type="ECO:0000256" key="4">
    <source>
        <dbReference type="ARBA" id="ARBA00022679"/>
    </source>
</evidence>
<dbReference type="InterPro" id="IPR051810">
    <property type="entry name" value="Precorrin_MeTrfase"/>
</dbReference>
<comment type="pathway">
    <text evidence="1">Cofactor biosynthesis; adenosylcobalamin biosynthesis.</text>
</comment>
<dbReference type="NCBIfam" id="TIGR01466">
    <property type="entry name" value="cobJ_cbiH"/>
    <property type="match status" value="1"/>
</dbReference>
<gene>
    <name evidence="7" type="ORF">MBAV_000191</name>
</gene>
<protein>
    <submittedName>
        <fullName evidence="7">Cobalt-precorrin-3B C(17)-methyltransferase</fullName>
    </submittedName>
</protein>
<dbReference type="InterPro" id="IPR014776">
    <property type="entry name" value="4pyrrole_Mease_sub2"/>
</dbReference>
<dbReference type="UniPathway" id="UPA00148"/>
<keyword evidence="8" id="KW-1185">Reference proteome</keyword>